<name>A0A915U3I0_9BACT</name>
<dbReference type="EMBL" id="AP024233">
    <property type="protein sequence ID" value="BCO10623.1"/>
    <property type="molecule type" value="Genomic_DNA"/>
</dbReference>
<accession>A0A915U3I0</accession>
<reference evidence="2" key="1">
    <citation type="submission" date="2020-12" db="EMBL/GenBank/DDBJ databases">
        <title>Desulfobium dissulfuricans gen. nov., sp. nov., a novel mesophilic, sulfate-reducing bacterium isolated from a deep-sea hydrothermal vent.</title>
        <authorList>
            <person name="Hashimoto Y."/>
            <person name="Tame A."/>
            <person name="Sawayama S."/>
            <person name="Miyazaki J."/>
            <person name="Takai K."/>
            <person name="Nakagawa S."/>
        </authorList>
    </citation>
    <scope>NUCLEOTIDE SEQUENCE</scope>
    <source>
        <strain evidence="2">GF1</strain>
    </source>
</reference>
<protein>
    <submittedName>
        <fullName evidence="2">Uncharacterized protein</fullName>
    </submittedName>
</protein>
<evidence type="ECO:0000313" key="3">
    <source>
        <dbReference type="Proteomes" id="UP001063350"/>
    </source>
</evidence>
<dbReference type="RefSeq" id="WP_267927349.1">
    <property type="nucleotide sequence ID" value="NZ_AP024233.1"/>
</dbReference>
<organism evidence="2 3">
    <name type="scientific">Desulfolithobacter dissulfuricans</name>
    <dbReference type="NCBI Taxonomy" id="2795293"/>
    <lineage>
        <taxon>Bacteria</taxon>
        <taxon>Pseudomonadati</taxon>
        <taxon>Thermodesulfobacteriota</taxon>
        <taxon>Desulfobulbia</taxon>
        <taxon>Desulfobulbales</taxon>
        <taxon>Desulfobulbaceae</taxon>
        <taxon>Desulfolithobacter</taxon>
    </lineage>
</organism>
<feature type="chain" id="PRO_5038008215" evidence="1">
    <location>
        <begin position="26"/>
        <end position="268"/>
    </location>
</feature>
<feature type="signal peptide" evidence="1">
    <location>
        <begin position="1"/>
        <end position="25"/>
    </location>
</feature>
<sequence>MKNKKTLLFSVAITLILTWTMQTEARSLNHYSIDVEVVSDHRGELQQYPAPSTGRALRSYIAVRRDERYRIRIRNNSGERIGVVIAVDGRNIISGRRSDLCSNEPLYVLGPWATAEYSGWRTSLERESRFYFTNVSDSYAAAWGDRSAMGVIGVAVFPEKQRRHERRYSLPSDLSGRNHFRSQKRNFAGTGFGESAWSPARRVNFRAAGKPVLVKFIKYEWRRTLCRRGVIDCGSHHCQRQPGNRFWPEEKCAPGFAPPPIILWQLFP</sequence>
<keyword evidence="3" id="KW-1185">Reference proteome</keyword>
<keyword evidence="1" id="KW-0732">Signal</keyword>
<proteinExistence type="predicted"/>
<dbReference type="AlphaFoldDB" id="A0A915U3I0"/>
<gene>
    <name evidence="2" type="ORF">GF1_29990</name>
</gene>
<dbReference type="KEGG" id="ddu:GF1_29990"/>
<evidence type="ECO:0000256" key="1">
    <source>
        <dbReference type="SAM" id="SignalP"/>
    </source>
</evidence>
<evidence type="ECO:0000313" key="2">
    <source>
        <dbReference type="EMBL" id="BCO10623.1"/>
    </source>
</evidence>
<dbReference type="Proteomes" id="UP001063350">
    <property type="component" value="Chromosome"/>
</dbReference>